<evidence type="ECO:0000313" key="1">
    <source>
        <dbReference type="EMBL" id="MXO91674.1"/>
    </source>
</evidence>
<sequence length="261" mass="29017">MQDSSQHLEKLVAERHADVAKRYDELLNSLAKNNQDQVNSANSALFEALEQLGAVVARGDWPDWLADLHHHTRNYRTNHKNGLATWVAHLKSIIRYGPEIQEHVWFSGPANPTPKIDVDEIIQGARSQFKIDELFDRVVETLRSLAACDELDSAKAIADLQEVILIMQKARKGSFTGQVGTWQFVRRFMPNLISAYIKRSAISGPAIEAFEQTANELDVNLGEAKDQIAERLIGAARDGFKTAASDNITAVDIQALSDLSS</sequence>
<organism evidence="1 2">
    <name type="scientific">Pontixanthobacter aquaemixtae</name>
    <dbReference type="NCBI Taxonomy" id="1958940"/>
    <lineage>
        <taxon>Bacteria</taxon>
        <taxon>Pseudomonadati</taxon>
        <taxon>Pseudomonadota</taxon>
        <taxon>Alphaproteobacteria</taxon>
        <taxon>Sphingomonadales</taxon>
        <taxon>Erythrobacteraceae</taxon>
        <taxon>Pontixanthobacter</taxon>
    </lineage>
</organism>
<dbReference type="AlphaFoldDB" id="A0A844ZW44"/>
<accession>A0A844ZW44</accession>
<protein>
    <submittedName>
        <fullName evidence="1">Uncharacterized protein</fullName>
    </submittedName>
</protein>
<gene>
    <name evidence="1" type="ORF">GRI41_12625</name>
</gene>
<reference evidence="1 2" key="1">
    <citation type="submission" date="2019-12" db="EMBL/GenBank/DDBJ databases">
        <title>Genomic-based taxomic classification of the family Erythrobacteraceae.</title>
        <authorList>
            <person name="Xu L."/>
        </authorList>
    </citation>
    <scope>NUCLEOTIDE SEQUENCE [LARGE SCALE GENOMIC DNA]</scope>
    <source>
        <strain evidence="1 2">KCTC 52763</strain>
    </source>
</reference>
<dbReference type="RefSeq" id="WP_160605368.1">
    <property type="nucleotide sequence ID" value="NZ_WTYX01000002.1"/>
</dbReference>
<keyword evidence="2" id="KW-1185">Reference proteome</keyword>
<name>A0A844ZW44_9SPHN</name>
<dbReference type="EMBL" id="WTYX01000002">
    <property type="protein sequence ID" value="MXO91674.1"/>
    <property type="molecule type" value="Genomic_DNA"/>
</dbReference>
<comment type="caution">
    <text evidence="1">The sequence shown here is derived from an EMBL/GenBank/DDBJ whole genome shotgun (WGS) entry which is preliminary data.</text>
</comment>
<dbReference type="Proteomes" id="UP000442714">
    <property type="component" value="Unassembled WGS sequence"/>
</dbReference>
<proteinExistence type="predicted"/>
<evidence type="ECO:0000313" key="2">
    <source>
        <dbReference type="Proteomes" id="UP000442714"/>
    </source>
</evidence>